<accession>A0ABN8RDT6</accession>
<evidence type="ECO:0000259" key="1">
    <source>
        <dbReference type="Pfam" id="PF17217"/>
    </source>
</evidence>
<feature type="domain" description="UPA" evidence="1">
    <location>
        <begin position="99"/>
        <end position="175"/>
    </location>
</feature>
<dbReference type="InterPro" id="IPR033772">
    <property type="entry name" value="UPA"/>
</dbReference>
<dbReference type="Proteomes" id="UP001159427">
    <property type="component" value="Unassembled WGS sequence"/>
</dbReference>
<evidence type="ECO:0000313" key="2">
    <source>
        <dbReference type="EMBL" id="CAH3177461.1"/>
    </source>
</evidence>
<organism evidence="2 3">
    <name type="scientific">Porites evermanni</name>
    <dbReference type="NCBI Taxonomy" id="104178"/>
    <lineage>
        <taxon>Eukaryota</taxon>
        <taxon>Metazoa</taxon>
        <taxon>Cnidaria</taxon>
        <taxon>Anthozoa</taxon>
        <taxon>Hexacorallia</taxon>
        <taxon>Scleractinia</taxon>
        <taxon>Fungiina</taxon>
        <taxon>Poritidae</taxon>
        <taxon>Porites</taxon>
    </lineage>
</organism>
<dbReference type="Pfam" id="PF17217">
    <property type="entry name" value="UPA"/>
    <property type="match status" value="1"/>
</dbReference>
<proteinExistence type="predicted"/>
<protein>
    <recommendedName>
        <fullName evidence="1">UPA domain-containing protein</fullName>
    </recommendedName>
</protein>
<comment type="caution">
    <text evidence="2">The sequence shown here is derived from an EMBL/GenBank/DDBJ whole genome shotgun (WGS) entry which is preliminary data.</text>
</comment>
<reference evidence="2 3" key="1">
    <citation type="submission" date="2022-05" db="EMBL/GenBank/DDBJ databases">
        <authorList>
            <consortium name="Genoscope - CEA"/>
            <person name="William W."/>
        </authorList>
    </citation>
    <scope>NUCLEOTIDE SEQUENCE [LARGE SCALE GENOMIC DNA]</scope>
</reference>
<keyword evidence="3" id="KW-1185">Reference proteome</keyword>
<gene>
    <name evidence="2" type="ORF">PEVE_00011239</name>
</gene>
<sequence length="542" mass="61587">MRLVNPTSEMVLISGKYKQAAGIVSKEVVVEHCAFTKSPTSNWLVDVKCRSGGSDWKSLSKANPKAEVQMKTNDISITLPPLREDTEIAVFGKPGEHDLKRMQMYVFGAKPVQGRNWMIYVYICDDTDMAFENLCENEKRKGNKLLTAGAGLFVPNNNKNVSVELNALEPGWQIKGSSIKPSITRDLPKSSSFLAEVFLTIYHYCYGVVGNNNSLAIRILSLFFFQEKETGPHKEYKRFHHKPDVKFCGGLGHSWWNGLKPSNEIALMLVFSIILNGLKMKGALAVDMKNVYPKEIVKLSCPLLEHAIQSGDYRELPWKVADLRDISESERELAYCDENLTCTRYSSLGNLKKRITIRNDSNNAVLWVQQWIKDDLLTFTSSVQRKQNKEPLVYQVNFSSSVICLTLSPKGAFNSNGALGKMVSIRNIPEMWWYWIKRDGKIQKIAYYNSESYVFDECNSTCQSRLRIDGATLELMAVREEDRGLQLQCRIFPKFQVSRQVYKMKISVQLPKGQSNLRHKSRVQSPGSRVQSLVQVLDYAAK</sequence>
<dbReference type="EMBL" id="CALNXI010001807">
    <property type="protein sequence ID" value="CAH3177461.1"/>
    <property type="molecule type" value="Genomic_DNA"/>
</dbReference>
<evidence type="ECO:0000313" key="3">
    <source>
        <dbReference type="Proteomes" id="UP001159427"/>
    </source>
</evidence>
<name>A0ABN8RDT6_9CNID</name>